<sequence length="287" mass="32821">MFSETEGGSGSVPVLMGEISKHPIVPIIGIRGYPMQKECRYCQRYKIKSKSGNRLRTNFKCATCNIALCCVQHTGRNCGSYELFLPGNLERSHFNICSPVPIGDMSKHPMIPIIGIKRMQKDCKYCQVHKIKSKSGLRFKTNFKCATCDIALCSAQHTERHYFLPFQQDSGNNPLGPYYYSDNKGRDYFVSMSNRNTMANRKCNIEGHPVVPIGENNMQRDCKYCQKYRVKTKRGWNVKTKFKCETCNVNLCSGDMTSRNCFVLYHEENVFGKAQPEMYISPLDTNM</sequence>
<evidence type="ECO:0000313" key="2">
    <source>
        <dbReference type="Proteomes" id="UP000507470"/>
    </source>
</evidence>
<dbReference type="AlphaFoldDB" id="A0A6J8DNJ6"/>
<name>A0A6J8DNJ6_MYTCO</name>
<proteinExistence type="predicted"/>
<accession>A0A6J8DNJ6</accession>
<organism evidence="1 2">
    <name type="scientific">Mytilus coruscus</name>
    <name type="common">Sea mussel</name>
    <dbReference type="NCBI Taxonomy" id="42192"/>
    <lineage>
        <taxon>Eukaryota</taxon>
        <taxon>Metazoa</taxon>
        <taxon>Spiralia</taxon>
        <taxon>Lophotrochozoa</taxon>
        <taxon>Mollusca</taxon>
        <taxon>Bivalvia</taxon>
        <taxon>Autobranchia</taxon>
        <taxon>Pteriomorphia</taxon>
        <taxon>Mytilida</taxon>
        <taxon>Mytiloidea</taxon>
        <taxon>Mytilidae</taxon>
        <taxon>Mytilinae</taxon>
        <taxon>Mytilus</taxon>
    </lineage>
</organism>
<protein>
    <recommendedName>
        <fullName evidence="3">PiggyBac transposable element-derived protein 4 C-terminal zinc-ribbon domain-containing protein</fullName>
    </recommendedName>
</protein>
<evidence type="ECO:0008006" key="3">
    <source>
        <dbReference type="Google" id="ProtNLM"/>
    </source>
</evidence>
<evidence type="ECO:0000313" key="1">
    <source>
        <dbReference type="EMBL" id="CAC5409666.1"/>
    </source>
</evidence>
<dbReference type="EMBL" id="CACVKT020007646">
    <property type="protein sequence ID" value="CAC5409666.1"/>
    <property type="molecule type" value="Genomic_DNA"/>
</dbReference>
<dbReference type="Proteomes" id="UP000507470">
    <property type="component" value="Unassembled WGS sequence"/>
</dbReference>
<reference evidence="1 2" key="1">
    <citation type="submission" date="2020-06" db="EMBL/GenBank/DDBJ databases">
        <authorList>
            <person name="Li R."/>
            <person name="Bekaert M."/>
        </authorList>
    </citation>
    <scope>NUCLEOTIDE SEQUENCE [LARGE SCALE GENOMIC DNA]</scope>
    <source>
        <strain evidence="2">wild</strain>
    </source>
</reference>
<dbReference type="OrthoDB" id="10357291at2759"/>
<keyword evidence="2" id="KW-1185">Reference proteome</keyword>
<gene>
    <name evidence="1" type="ORF">MCOR_42922</name>
</gene>